<protein>
    <submittedName>
        <fullName evidence="1">Uncharacterized protein</fullName>
    </submittedName>
</protein>
<reference evidence="2" key="1">
    <citation type="submission" date="2015-11" db="EMBL/GenBank/DDBJ databases">
        <authorList>
            <person name="Seth-Smith H.M.B."/>
        </authorList>
    </citation>
    <scope>NUCLEOTIDE SEQUENCE [LARGE SCALE GENOMIC DNA]</scope>
    <source>
        <strain evidence="2">2013Ark11</strain>
    </source>
</reference>
<organism evidence="1 2">
    <name type="scientific">Candidatus Ichthyocystis hellenicum</name>
    <dbReference type="NCBI Taxonomy" id="1561003"/>
    <lineage>
        <taxon>Bacteria</taxon>
        <taxon>Pseudomonadati</taxon>
        <taxon>Pseudomonadota</taxon>
        <taxon>Betaproteobacteria</taxon>
        <taxon>Burkholderiales</taxon>
        <taxon>Candidatus Ichthyocystis</taxon>
    </lineage>
</organism>
<keyword evidence="2" id="KW-1185">Reference proteome</keyword>
<evidence type="ECO:0000313" key="1">
    <source>
        <dbReference type="EMBL" id="CUT17677.1"/>
    </source>
</evidence>
<name>A0A0S4M5Z6_9BURK</name>
<dbReference type="STRING" id="1561003.Ark11_0854"/>
<evidence type="ECO:0000313" key="2">
    <source>
        <dbReference type="Proteomes" id="UP000198651"/>
    </source>
</evidence>
<sequence length="707" mass="81512">MKKLISQNYISENIDFDSEVGHEKDVSSISVSHAIDPILASRVNGGVSLICPSLHSESFLASNVTPGLLSKSEKIVGIWGLNLHPDDDKFISFIIRRKFSVSIKNHLVKLFYSILKNRVLPPSGMILCDSSWVIVSSELFEIALESIDFINKKQYRELNRALPKLRIVDVYENDALFCVIRKITDDEKKDLMICARKIIVKRLNAFIRLLWLCMVNKFSTSVLYGCKENSKLISESNIVDLWMVKLNHKDNIAILKNRRKFSSMIKSIVHDKFSSMLRNKYEFDDGTFIGASSWFRVSNKLIPIAKEEIVSILEYQREELERIISRARVIVDYKVDRDLTSKEKYAVLENIMNITCCVLKILFKRIWDNVITSLSNNFSDTTDHSYAYSEVGCSVKFPIFPINNVVDIVGIESGEGEIYRYDSIKIRLCNEYDKSILSIRKRFSSEINKCISSKYMEIINGGHKFCGCNVGMYFWRNVSKKILPIVRKEIDPIMENERIEINDILLRSSACIFLYDGLVAVRCLTFDERGLILETIMESVSKQVMRNFSRMWNKIIRLSLSSLKNFKENHESYLDNIRLEFVGSLGPIVSEVVDSLPSDVVMSLPSRLEHTGYNLSGVIYEKSHSLFNERGFLDRVNSCLSNSRLVDAFGNYRFINDEEKKYVLKEFMDAIDTDIDCLIKKRIKRLRDLFPTMSMYSHYVGNDSGHE</sequence>
<dbReference type="AlphaFoldDB" id="A0A0S4M5Z6"/>
<dbReference type="Proteomes" id="UP000198651">
    <property type="component" value="Chromosome I"/>
</dbReference>
<dbReference type="OrthoDB" id="9997585at2"/>
<accession>A0A0S4M5Z6</accession>
<gene>
    <name evidence="1" type="ORF">Ark11_0854</name>
</gene>
<dbReference type="EMBL" id="LN906597">
    <property type="protein sequence ID" value="CUT17677.1"/>
    <property type="molecule type" value="Genomic_DNA"/>
</dbReference>
<proteinExistence type="predicted"/>